<evidence type="ECO:0000313" key="5">
    <source>
        <dbReference type="Proteomes" id="UP000770661"/>
    </source>
</evidence>
<organism evidence="4 5">
    <name type="scientific">Chionoecetes opilio</name>
    <name type="common">Atlantic snow crab</name>
    <name type="synonym">Cancer opilio</name>
    <dbReference type="NCBI Taxonomy" id="41210"/>
    <lineage>
        <taxon>Eukaryota</taxon>
        <taxon>Metazoa</taxon>
        <taxon>Ecdysozoa</taxon>
        <taxon>Arthropoda</taxon>
        <taxon>Crustacea</taxon>
        <taxon>Multicrustacea</taxon>
        <taxon>Malacostraca</taxon>
        <taxon>Eumalacostraca</taxon>
        <taxon>Eucarida</taxon>
        <taxon>Decapoda</taxon>
        <taxon>Pleocyemata</taxon>
        <taxon>Brachyura</taxon>
        <taxon>Eubrachyura</taxon>
        <taxon>Majoidea</taxon>
        <taxon>Majidae</taxon>
        <taxon>Chionoecetes</taxon>
    </lineage>
</organism>
<protein>
    <submittedName>
        <fullName evidence="4">Kinesin-like protein KIF23</fullName>
    </submittedName>
</protein>
<dbReference type="Gene3D" id="2.60.40.4330">
    <property type="entry name" value="Kinesin-like protein Kif23, Arf6-interacting domain"/>
    <property type="match status" value="1"/>
</dbReference>
<evidence type="ECO:0000259" key="3">
    <source>
        <dbReference type="Pfam" id="PF16540"/>
    </source>
</evidence>
<feature type="compositionally biased region" description="Basic residues" evidence="2">
    <location>
        <begin position="258"/>
        <end position="272"/>
    </location>
</feature>
<keyword evidence="1" id="KW-0175">Coiled coil</keyword>
<dbReference type="InterPro" id="IPR032384">
    <property type="entry name" value="Kif23_Arf-bd"/>
</dbReference>
<sequence>MRSGIAGMEKDNLVMRQELSGLRALYTDAMGRVRSLENLLHSAESANESLIRKLEDCSSLRNECDAVREERDMAKVQSHIDKQRMKAKLRSKLELEKVKLRSTLHTELNQQKGVRHPAKTPIKASTSDPKLNMTPGHHKEVPTGTILQPNLHRRKSVTKLRADDFTDPRTTNYCLTTQEQDSHGELETKLFKGEVLPTAGGGAQVVLRDVEVLHQCDPLHHASTPNRKRSSTEGTPSLQERCGWGIGGGGSGVGGTPHRQHSGSSKRPRRNLSNHTVLHLEKLKDFTCAVAVSNRFNELGALEDPVELGYLQKVKLSRLPRSVL</sequence>
<evidence type="ECO:0000256" key="2">
    <source>
        <dbReference type="SAM" id="MobiDB-lite"/>
    </source>
</evidence>
<comment type="caution">
    <text evidence="4">The sequence shown here is derived from an EMBL/GenBank/DDBJ whole genome shotgun (WGS) entry which is preliminary data.</text>
</comment>
<feature type="domain" description="Kinesin-like protein Kif23 Arf6-interacting" evidence="3">
    <location>
        <begin position="138"/>
        <end position="219"/>
    </location>
</feature>
<accession>A0A8J4XML4</accession>
<gene>
    <name evidence="4" type="primary">KIF23</name>
    <name evidence="4" type="ORF">GWK47_023074</name>
</gene>
<dbReference type="Proteomes" id="UP000770661">
    <property type="component" value="Unassembled WGS sequence"/>
</dbReference>
<feature type="compositionally biased region" description="Gly residues" evidence="2">
    <location>
        <begin position="244"/>
        <end position="255"/>
    </location>
</feature>
<evidence type="ECO:0000313" key="4">
    <source>
        <dbReference type="EMBL" id="KAG0710318.1"/>
    </source>
</evidence>
<feature type="coiled-coil region" evidence="1">
    <location>
        <begin position="33"/>
        <end position="77"/>
    </location>
</feature>
<keyword evidence="5" id="KW-1185">Reference proteome</keyword>
<name>A0A8J4XML4_CHIOP</name>
<dbReference type="AlphaFoldDB" id="A0A8J4XML4"/>
<feature type="region of interest" description="Disordered" evidence="2">
    <location>
        <begin position="218"/>
        <end position="273"/>
    </location>
</feature>
<proteinExistence type="predicted"/>
<dbReference type="InterPro" id="IPR038105">
    <property type="entry name" value="Kif23_Arf-bd_sf"/>
</dbReference>
<feature type="region of interest" description="Disordered" evidence="2">
    <location>
        <begin position="110"/>
        <end position="144"/>
    </location>
</feature>
<dbReference type="Pfam" id="PF16540">
    <property type="entry name" value="MKLP1_Arf_bdg"/>
    <property type="match status" value="1"/>
</dbReference>
<dbReference type="OrthoDB" id="2403182at2759"/>
<evidence type="ECO:0000256" key="1">
    <source>
        <dbReference type="SAM" id="Coils"/>
    </source>
</evidence>
<dbReference type="EMBL" id="JACEEZ010024327">
    <property type="protein sequence ID" value="KAG0710318.1"/>
    <property type="molecule type" value="Genomic_DNA"/>
</dbReference>
<reference evidence="4" key="1">
    <citation type="submission" date="2020-07" db="EMBL/GenBank/DDBJ databases">
        <title>The High-quality genome of the commercially important snow crab, Chionoecetes opilio.</title>
        <authorList>
            <person name="Jeong J.-H."/>
            <person name="Ryu S."/>
        </authorList>
    </citation>
    <scope>NUCLEOTIDE SEQUENCE</scope>
    <source>
        <strain evidence="4">MADBK_172401_WGS</strain>
        <tissue evidence="4">Digestive gland</tissue>
    </source>
</reference>